<evidence type="ECO:0000256" key="1">
    <source>
        <dbReference type="SAM" id="Phobius"/>
    </source>
</evidence>
<gene>
    <name evidence="3" type="ORF">GT409_03810</name>
</gene>
<protein>
    <recommendedName>
        <fullName evidence="5">Protein BatD</fullName>
    </recommendedName>
</protein>
<evidence type="ECO:0000313" key="4">
    <source>
        <dbReference type="Proteomes" id="UP000464954"/>
    </source>
</evidence>
<dbReference type="InterPro" id="IPR025738">
    <property type="entry name" value="BatD"/>
</dbReference>
<keyword evidence="1" id="KW-0472">Membrane</keyword>
<keyword evidence="2" id="KW-0732">Signal</keyword>
<feature type="signal peptide" evidence="2">
    <location>
        <begin position="1"/>
        <end position="19"/>
    </location>
</feature>
<dbReference type="RefSeq" id="WP_160627097.1">
    <property type="nucleotide sequence ID" value="NZ_CP047593.1"/>
</dbReference>
<name>A0A6P1M1Z5_9BACT</name>
<feature type="transmembrane region" description="Helical" evidence="1">
    <location>
        <begin position="714"/>
        <end position="733"/>
    </location>
</feature>
<dbReference type="AlphaFoldDB" id="A0A6P1M1Z5"/>
<dbReference type="EMBL" id="CP047593">
    <property type="protein sequence ID" value="QHI68610.1"/>
    <property type="molecule type" value="Genomic_DNA"/>
</dbReference>
<dbReference type="PANTHER" id="PTHR40940:SF2">
    <property type="entry name" value="BATD"/>
    <property type="match status" value="1"/>
</dbReference>
<feature type="transmembrane region" description="Helical" evidence="1">
    <location>
        <begin position="682"/>
        <end position="702"/>
    </location>
</feature>
<evidence type="ECO:0000256" key="2">
    <source>
        <dbReference type="SAM" id="SignalP"/>
    </source>
</evidence>
<accession>A0A6P1M1Z5</accession>
<feature type="transmembrane region" description="Helical" evidence="1">
    <location>
        <begin position="554"/>
        <end position="572"/>
    </location>
</feature>
<dbReference type="PANTHER" id="PTHR40940">
    <property type="entry name" value="PROTEIN BATD-RELATED"/>
    <property type="match status" value="1"/>
</dbReference>
<feature type="transmembrane region" description="Helical" evidence="1">
    <location>
        <begin position="421"/>
        <end position="447"/>
    </location>
</feature>
<sequence length="799" mass="90184">MKNIRYWLLVIGLVCNAQAELSVTLAPEEASRFIYEPFRLLLQADKEIERPEIPSGTNWSVTGMLPVENGFRIELIANESGMLTLPPFTVTAGEEHAQTPLLRLAVAAPRPAHEMELLTAFSTTNPVVGQPIELTVTWKTGVPFPRCQELQFSLPLLRNPDWEVYPTDPGVPEKNRIGLPVNAQRIIAKNEPNQLQFFYRLVPRRAGTFASSARLNCALMETLRSSSQYPSYFDNHFFNIPDKKDRFERIYLSVPETELTVQPLPAEGRTVRYSGIVGNCAASARIEPSDTVVGQPMLLTVTLTNLTFGGHIRNLPEATLDGLGSEFGITREPMHVRTAPTAKSFTYIVRPLRSGLTVLPALALQIFDPAEQSYQTIRSEPLPITVEPNGEQTVYTPSQQQEPLTPLSGIRHNRKESEPTMYAFLEFLAADGWIFWLLPLLLWPALLPWLRRRDRCRTDPAYARAAHARSRFRKKVVHDEESAWKNYLADRFNLTAEAVTFDAVRPHLQDLDPELLQAVRNRFKAEETDHYAPPGTPAQKTATIRHLVRKLEKAVPVFLLMIALFPTIGKAAPVQAETLFEQAMKIRAEKPDQAAPLFTEAALEFETDRQFFNAANSWFFAGENGRALANYRAAQNRRPFDRQIRDSIHFIRAQRSSLFQTSEKPGHRLSNGWKNFCTWSPALRFGALTLLYLIGWAVFLAARIFGKTVPRKAWITLGVIAAGPALSLIWSFFQPSEGVVIQPTDARLGPGYAYEKAYEGLLQEAIEFQWLEKRGGWVLARLPDESEAWLRETACVKVQ</sequence>
<keyword evidence="1" id="KW-0812">Transmembrane</keyword>
<organism evidence="3 4">
    <name type="scientific">Tichowtungia aerotolerans</name>
    <dbReference type="NCBI Taxonomy" id="2697043"/>
    <lineage>
        <taxon>Bacteria</taxon>
        <taxon>Pseudomonadati</taxon>
        <taxon>Kiritimatiellota</taxon>
        <taxon>Tichowtungiia</taxon>
        <taxon>Tichowtungiales</taxon>
        <taxon>Tichowtungiaceae</taxon>
        <taxon>Tichowtungia</taxon>
    </lineage>
</organism>
<dbReference type="Proteomes" id="UP000464954">
    <property type="component" value="Chromosome"/>
</dbReference>
<proteinExistence type="predicted"/>
<reference evidence="3 4" key="1">
    <citation type="submission" date="2020-01" db="EMBL/GenBank/DDBJ databases">
        <title>Ponticoccus aerotolerans gen. nov., sp. nov., an anaerobic bacterium and proposal of Ponticoccusceae fam. nov., Ponticoccusles ord. nov. and Ponticoccuse classis nov. in the phylum Kiritimatiellaeota.</title>
        <authorList>
            <person name="Zhou L.Y."/>
            <person name="Du Z.J."/>
        </authorList>
    </citation>
    <scope>NUCLEOTIDE SEQUENCE [LARGE SCALE GENOMIC DNA]</scope>
    <source>
        <strain evidence="3 4">S-5007</strain>
    </source>
</reference>
<evidence type="ECO:0000313" key="3">
    <source>
        <dbReference type="EMBL" id="QHI68610.1"/>
    </source>
</evidence>
<evidence type="ECO:0008006" key="5">
    <source>
        <dbReference type="Google" id="ProtNLM"/>
    </source>
</evidence>
<feature type="chain" id="PRO_5026930741" description="Protein BatD" evidence="2">
    <location>
        <begin position="20"/>
        <end position="799"/>
    </location>
</feature>
<keyword evidence="1" id="KW-1133">Transmembrane helix</keyword>
<dbReference type="KEGG" id="taer:GT409_03810"/>
<keyword evidence="4" id="KW-1185">Reference proteome</keyword>